<evidence type="ECO:0000313" key="6">
    <source>
        <dbReference type="EMBL" id="VAW97907.1"/>
    </source>
</evidence>
<sequence length="336" mass="36678">MSQHAPAPALQTSPRETLVKVEQLTRRFGAQTVVDSVDFEVQRGEVLGFLGPNGAGKTTTMRMITGNLAPSAGRITINGLDILDQPKAAKAEIGYLPEQPPVYRELTVDEYLRFCARLNRIVRGRVVQAMASAKERCGLGEVGARLIGNLSKGYQQRVGIAQAIIHSPAVVVLDEPTVGLDPIQIREIRHLIRELGGEHSVILSTHILPEVQAICDRVQIINRGRLVMSDTIEALTRRRETADLRLRLVRPPQAEEIRAAIPGIARVEECDDGAFLLRPADAGANTGTTAEQVAQIAVEQGWGLRELSPERRSLEQIFVDITTGDVNSGRDTETVA</sequence>
<dbReference type="SMART" id="SM00382">
    <property type="entry name" value="AAA"/>
    <property type="match status" value="1"/>
</dbReference>
<dbReference type="EMBL" id="UOFU01000134">
    <property type="protein sequence ID" value="VAW97907.1"/>
    <property type="molecule type" value="Genomic_DNA"/>
</dbReference>
<evidence type="ECO:0000256" key="1">
    <source>
        <dbReference type="ARBA" id="ARBA00005417"/>
    </source>
</evidence>
<dbReference type="InterPro" id="IPR003593">
    <property type="entry name" value="AAA+_ATPase"/>
</dbReference>
<dbReference type="GO" id="GO:0016887">
    <property type="term" value="F:ATP hydrolysis activity"/>
    <property type="evidence" value="ECO:0007669"/>
    <property type="project" value="InterPro"/>
</dbReference>
<dbReference type="SUPFAM" id="SSF52540">
    <property type="entry name" value="P-loop containing nucleoside triphosphate hydrolases"/>
    <property type="match status" value="1"/>
</dbReference>
<dbReference type="CDD" id="cd03230">
    <property type="entry name" value="ABC_DR_subfamily_A"/>
    <property type="match status" value="1"/>
</dbReference>
<reference evidence="6" key="1">
    <citation type="submission" date="2018-06" db="EMBL/GenBank/DDBJ databases">
        <authorList>
            <person name="Zhirakovskaya E."/>
        </authorList>
    </citation>
    <scope>NUCLEOTIDE SEQUENCE</scope>
</reference>
<accession>A0A3B1AEK3</accession>
<dbReference type="GO" id="GO:0005524">
    <property type="term" value="F:ATP binding"/>
    <property type="evidence" value="ECO:0007669"/>
    <property type="project" value="UniProtKB-KW"/>
</dbReference>
<evidence type="ECO:0000259" key="5">
    <source>
        <dbReference type="PROSITE" id="PS50893"/>
    </source>
</evidence>
<dbReference type="PROSITE" id="PS50893">
    <property type="entry name" value="ABC_TRANSPORTER_2"/>
    <property type="match status" value="1"/>
</dbReference>
<proteinExistence type="inferred from homology"/>
<keyword evidence="4 6" id="KW-0067">ATP-binding</keyword>
<dbReference type="InterPro" id="IPR027417">
    <property type="entry name" value="P-loop_NTPase"/>
</dbReference>
<dbReference type="Pfam" id="PF00005">
    <property type="entry name" value="ABC_tran"/>
    <property type="match status" value="1"/>
</dbReference>
<name>A0A3B1AEK3_9ZZZZ</name>
<evidence type="ECO:0000256" key="2">
    <source>
        <dbReference type="ARBA" id="ARBA00022448"/>
    </source>
</evidence>
<dbReference type="Gene3D" id="3.40.50.300">
    <property type="entry name" value="P-loop containing nucleotide triphosphate hydrolases"/>
    <property type="match status" value="1"/>
</dbReference>
<evidence type="ECO:0000256" key="3">
    <source>
        <dbReference type="ARBA" id="ARBA00022741"/>
    </source>
</evidence>
<dbReference type="InterPro" id="IPR003439">
    <property type="entry name" value="ABC_transporter-like_ATP-bd"/>
</dbReference>
<keyword evidence="3" id="KW-0547">Nucleotide-binding</keyword>
<dbReference type="PANTHER" id="PTHR43335:SF4">
    <property type="entry name" value="ABC TRANSPORTER, ATP-BINDING PROTEIN"/>
    <property type="match status" value="1"/>
</dbReference>
<feature type="domain" description="ABC transporter" evidence="5">
    <location>
        <begin position="19"/>
        <end position="248"/>
    </location>
</feature>
<organism evidence="6">
    <name type="scientific">hydrothermal vent metagenome</name>
    <dbReference type="NCBI Taxonomy" id="652676"/>
    <lineage>
        <taxon>unclassified sequences</taxon>
        <taxon>metagenomes</taxon>
        <taxon>ecological metagenomes</taxon>
    </lineage>
</organism>
<dbReference type="AlphaFoldDB" id="A0A3B1AEK3"/>
<gene>
    <name evidence="6" type="ORF">MNBD_GAMMA20-756</name>
</gene>
<protein>
    <submittedName>
        <fullName evidence="6">Gliding motility-associated ABC transporter ATP-binding protein GldA</fullName>
    </submittedName>
</protein>
<keyword evidence="2" id="KW-0813">Transport</keyword>
<dbReference type="PANTHER" id="PTHR43335">
    <property type="entry name" value="ABC TRANSPORTER, ATP-BINDING PROTEIN"/>
    <property type="match status" value="1"/>
</dbReference>
<evidence type="ECO:0000256" key="4">
    <source>
        <dbReference type="ARBA" id="ARBA00022840"/>
    </source>
</evidence>
<comment type="similarity">
    <text evidence="1">Belongs to the ABC transporter superfamily.</text>
</comment>